<reference evidence="9" key="1">
    <citation type="submission" date="2011-06" db="EMBL/GenBank/DDBJ databases">
        <authorList>
            <consortium name="US DOE Joint Genome Institute (JGI-PGF)"/>
            <person name="Lucas S."/>
            <person name="Han J."/>
            <person name="Lapidus A."/>
            <person name="Cheng J.-F."/>
            <person name="Goodwin L."/>
            <person name="Pitluck S."/>
            <person name="Peters L."/>
            <person name="Land M.L."/>
            <person name="Hauser L."/>
            <person name="Vogl K."/>
            <person name="Liu Z."/>
            <person name="Overmann J."/>
            <person name="Frigaard N.-U."/>
            <person name="Bryant D.A."/>
            <person name="Woyke T.J."/>
        </authorList>
    </citation>
    <scope>NUCLEOTIDE SEQUENCE [LARGE SCALE GENOMIC DNA]</scope>
    <source>
        <strain evidence="9">970</strain>
    </source>
</reference>
<evidence type="ECO:0000313" key="9">
    <source>
        <dbReference type="Proteomes" id="UP000002964"/>
    </source>
</evidence>
<keyword evidence="4" id="KW-1133">Transmembrane helix</keyword>
<evidence type="ECO:0000256" key="1">
    <source>
        <dbReference type="ARBA" id="ARBA00004167"/>
    </source>
</evidence>
<dbReference type="AlphaFoldDB" id="H8Z3S6"/>
<reference evidence="8 9" key="2">
    <citation type="submission" date="2011-11" db="EMBL/GenBank/DDBJ databases">
        <authorList>
            <consortium name="US DOE Joint Genome Institute"/>
            <person name="Lucas S."/>
            <person name="Han J."/>
            <person name="Lapidus A."/>
            <person name="Cheng J.-F."/>
            <person name="Goodwin L."/>
            <person name="Pitluck S."/>
            <person name="Peters L."/>
            <person name="Ovchinnikova G."/>
            <person name="Zhang X."/>
            <person name="Detter J.C."/>
            <person name="Han C."/>
            <person name="Tapia R."/>
            <person name="Land M."/>
            <person name="Hauser L."/>
            <person name="Kyrpides N."/>
            <person name="Ivanova N."/>
            <person name="Pagani I."/>
            <person name="Vogl K."/>
            <person name="Liu Z."/>
            <person name="Overmann J."/>
            <person name="Frigaard N.-U."/>
            <person name="Bryant D."/>
            <person name="Woyke T."/>
        </authorList>
    </citation>
    <scope>NUCLEOTIDE SEQUENCE [LARGE SCALE GENOMIC DNA]</scope>
    <source>
        <strain evidence="8 9">970</strain>
    </source>
</reference>
<dbReference type="PANTHER" id="PTHR42911">
    <property type="entry name" value="MODULATOR OF FTSH PROTEASE HFLC"/>
    <property type="match status" value="1"/>
</dbReference>
<evidence type="ECO:0000256" key="2">
    <source>
        <dbReference type="ARBA" id="ARBA00007862"/>
    </source>
</evidence>
<comment type="similarity">
    <text evidence="2 6">Belongs to the band 7/mec-2 family. HflC subfamily.</text>
</comment>
<dbReference type="PIRSF" id="PIRSF005651">
    <property type="entry name" value="HflC"/>
    <property type="match status" value="1"/>
</dbReference>
<evidence type="ECO:0000256" key="3">
    <source>
        <dbReference type="ARBA" id="ARBA00022692"/>
    </source>
</evidence>
<dbReference type="Proteomes" id="UP000002964">
    <property type="component" value="Unassembled WGS sequence"/>
</dbReference>
<dbReference type="STRING" id="631362.Thi970DRAFT_04763"/>
<dbReference type="Gene3D" id="3.30.479.30">
    <property type="entry name" value="Band 7 domain"/>
    <property type="match status" value="1"/>
</dbReference>
<dbReference type="GO" id="GO:0016020">
    <property type="term" value="C:membrane"/>
    <property type="evidence" value="ECO:0007669"/>
    <property type="project" value="UniProtKB-SubCell"/>
</dbReference>
<protein>
    <recommendedName>
        <fullName evidence="6">Protein HflC</fullName>
    </recommendedName>
</protein>
<dbReference type="InterPro" id="IPR010200">
    <property type="entry name" value="HflC"/>
</dbReference>
<dbReference type="InterPro" id="IPR036013">
    <property type="entry name" value="Band_7/SPFH_dom_sf"/>
</dbReference>
<name>H8Z3S6_9GAMM</name>
<keyword evidence="3" id="KW-0812">Transmembrane</keyword>
<dbReference type="SMART" id="SM00244">
    <property type="entry name" value="PHB"/>
    <property type="match status" value="1"/>
</dbReference>
<gene>
    <name evidence="8" type="ORF">Thi970DRAFT_04763</name>
</gene>
<dbReference type="MEROPS" id="I87.001"/>
<dbReference type="RefSeq" id="WP_009151481.1">
    <property type="nucleotide sequence ID" value="NZ_CP121471.1"/>
</dbReference>
<dbReference type="InterPro" id="IPR001107">
    <property type="entry name" value="Band_7"/>
</dbReference>
<evidence type="ECO:0000256" key="6">
    <source>
        <dbReference type="PIRNR" id="PIRNR005651"/>
    </source>
</evidence>
<proteinExistence type="inferred from homology"/>
<dbReference type="eggNOG" id="COG0330">
    <property type="taxonomic scope" value="Bacteria"/>
</dbReference>
<organism evidence="8 9">
    <name type="scientific">Thiorhodovibrio frisius</name>
    <dbReference type="NCBI Taxonomy" id="631362"/>
    <lineage>
        <taxon>Bacteria</taxon>
        <taxon>Pseudomonadati</taxon>
        <taxon>Pseudomonadota</taxon>
        <taxon>Gammaproteobacteria</taxon>
        <taxon>Chromatiales</taxon>
        <taxon>Chromatiaceae</taxon>
        <taxon>Thiorhodovibrio</taxon>
    </lineage>
</organism>
<comment type="function">
    <text evidence="6">HflC and HflK could regulate a protease.</text>
</comment>
<sequence>MKKSILILVVLGIGIYIAVSSIYTVSEVEQVIITQFGKPVGEPVTSAGLKLKMPFIQDVNPIDKRVLEWDGNPSDMPTKDKLYISVDLFARWRITDPLQYFLRLRDERSAQSRLDDILGSETRNAVAKHELIEIIRTTKDRVPLRDALLTDAEQEQDLGSLVPIQKGRKLVEQEIFTAAAEKVRVFGIELLDIRFKRINYNESVRPKIYDRMISERRQIAERFLSEGHGEAARIRGNRVRDLNKIQSEAYRQVEVIRGMADAKATEIYASAYNQSPEAAAFYEFTRTMQAYKTMIAENTTLVLSTDSDLFKFLKGAAPPSDAVSGQGLNPVGETVPR</sequence>
<dbReference type="HOGENOM" id="CLU_059167_1_1_6"/>
<evidence type="ECO:0000256" key="5">
    <source>
        <dbReference type="ARBA" id="ARBA00023136"/>
    </source>
</evidence>
<feature type="domain" description="Band 7" evidence="7">
    <location>
        <begin position="20"/>
        <end position="212"/>
    </location>
</feature>
<dbReference type="PANTHER" id="PTHR42911:SF1">
    <property type="entry name" value="MODULATOR OF FTSH PROTEASE HFLC"/>
    <property type="match status" value="1"/>
</dbReference>
<keyword evidence="5" id="KW-0472">Membrane</keyword>
<evidence type="ECO:0000256" key="4">
    <source>
        <dbReference type="ARBA" id="ARBA00022989"/>
    </source>
</evidence>
<dbReference type="Pfam" id="PF01145">
    <property type="entry name" value="Band_7"/>
    <property type="match status" value="1"/>
</dbReference>
<evidence type="ECO:0000313" key="8">
    <source>
        <dbReference type="EMBL" id="EIC21078.1"/>
    </source>
</evidence>
<dbReference type="OrthoDB" id="9812991at2"/>
<dbReference type="EMBL" id="JH603170">
    <property type="protein sequence ID" value="EIC21078.1"/>
    <property type="molecule type" value="Genomic_DNA"/>
</dbReference>
<accession>H8Z3S6</accession>
<comment type="subcellular location">
    <subcellularLocation>
        <location evidence="1">Membrane</location>
        <topology evidence="1">Single-pass membrane protein</topology>
    </subcellularLocation>
</comment>
<evidence type="ECO:0000259" key="7">
    <source>
        <dbReference type="SMART" id="SM00244"/>
    </source>
</evidence>
<dbReference type="NCBIfam" id="TIGR01932">
    <property type="entry name" value="hflC"/>
    <property type="match status" value="1"/>
</dbReference>
<dbReference type="SUPFAM" id="SSF117892">
    <property type="entry name" value="Band 7/SPFH domain"/>
    <property type="match status" value="1"/>
</dbReference>
<keyword evidence="9" id="KW-1185">Reference proteome</keyword>
<dbReference type="CDD" id="cd03405">
    <property type="entry name" value="SPFH_HflC"/>
    <property type="match status" value="1"/>
</dbReference>